<dbReference type="SUPFAM" id="SSF49785">
    <property type="entry name" value="Galactose-binding domain-like"/>
    <property type="match status" value="1"/>
</dbReference>
<dbReference type="InterPro" id="IPR008979">
    <property type="entry name" value="Galactose-bd-like_sf"/>
</dbReference>
<evidence type="ECO:0000259" key="4">
    <source>
        <dbReference type="Pfam" id="PF22666"/>
    </source>
</evidence>
<gene>
    <name evidence="5" type="ORF">SAMN05443550_104161</name>
</gene>
<keyword evidence="6" id="KW-1185">Reference proteome</keyword>
<evidence type="ECO:0000256" key="2">
    <source>
        <dbReference type="ARBA" id="ARBA00022801"/>
    </source>
</evidence>
<dbReference type="EMBL" id="FNRA01000004">
    <property type="protein sequence ID" value="SEA63133.1"/>
    <property type="molecule type" value="Genomic_DNA"/>
</dbReference>
<dbReference type="PANTHER" id="PTHR43817">
    <property type="entry name" value="GLYCOSYL HYDROLASE"/>
    <property type="match status" value="1"/>
</dbReference>
<feature type="transmembrane region" description="Helical" evidence="3">
    <location>
        <begin position="12"/>
        <end position="29"/>
    </location>
</feature>
<accession>A0A1H4CRW2</accession>
<dbReference type="InterPro" id="IPR054593">
    <property type="entry name" value="Beta-mannosidase-like_N2"/>
</dbReference>
<evidence type="ECO:0000313" key="6">
    <source>
        <dbReference type="Proteomes" id="UP000198850"/>
    </source>
</evidence>
<name>A0A1H4CRW2_9SPHI</name>
<feature type="domain" description="Beta-mannosidase-like galactose-binding" evidence="4">
    <location>
        <begin position="1001"/>
        <end position="1071"/>
    </location>
</feature>
<dbReference type="RefSeq" id="WP_245735191.1">
    <property type="nucleotide sequence ID" value="NZ_FNRA01000004.1"/>
</dbReference>
<dbReference type="Proteomes" id="UP000198850">
    <property type="component" value="Unassembled WGS sequence"/>
</dbReference>
<evidence type="ECO:0000313" key="5">
    <source>
        <dbReference type="EMBL" id="SEA63133.1"/>
    </source>
</evidence>
<dbReference type="Pfam" id="PF22666">
    <property type="entry name" value="Glyco_hydro_2_N2"/>
    <property type="match status" value="1"/>
</dbReference>
<keyword evidence="3" id="KW-0812">Transmembrane</keyword>
<sequence>MLSKDFKQLQHIFIISLAFYLPVNAGLFAQSKHSNPMRPVMPVPARSVKPAPAAVQAAATQPFSQMKEVETGFITAPDHIQTSVYWYWMSDNISKEGVVKDLEAMKKVGINRAFIGNVLIDEVPRGKVKIFSEEWWEIMHTALKTATRLNIEIGIFNSPGWSQSGGPWVKPEEAMRYLTSSQTMVKGPVLYKEKLKLPAKDFQDVKVIAYPVADDYGADIFKLKPRLSAIPEIDGLAAISDGNEQTGIQFKPGQHYSIDISAAEVYTARSITITPLQSAMTLEGTIQVKQNDKYITVRNFTVDRSNDQLNVGFKPYGAAAISIPETTAKDYRIVFSKASQQPGIAELKISATPVVEDYIEKTLAKMWQTPFPYWTAYQWPSQPLISDQKYVIDPARVTDISSYMNADGTLNWNVPSGNWIIERTGMTPTGVRNSPAPPEGTGLEADKMSKEHITAHFNAFLGEIIKRVPAEDRKTWKVTVEDSYETGGQNWTDGLIEKFSSVYGYDPTSYLPVLQGKVVGSAELSDRFLWDLRRFVADKVAYEYVAGLREISHQNGLTTWLENYGHWGFPGEFLQYGGQSDEIGGEFWSVGNLGNIENRAASSSAHTYGKTKVSAESFTSGDPAFSRYPAQMKQRADRFFTEGINNSLLHVFIEQPDDTKMPGINAPFGNEFNRHNTWFYDMDIFLKYLKRCNMMLQQGRYVADVAYFIGEDAPKMTGVQDPEMPGGYSFDYINAEVIRTRLVVKNGRFFLPDGLSYGVLVLPKMETIRPEVLLKIKELVNQGGVVLGPKPLRSPSLQNFGKADQQIQDIAAELWGKVNGRDTKINHFGKGMVINGMDLQQVLDLLKVKPDLSITPADSVLFIHRRLKDGDIYFISNQKNTPVKIDARFRLGGKVPELWDPVSGSVRNLPAYSQNGNTTTVPLELDAVGSAFVIFRKDVVRASDAEKINYPQPVQIMAITAPWTVTFEKKMRGPAQPVVFKTLADWAQSTNDSIKYYSGAAVYRSTVNMVQPGKGMQVKLDLGSVSAIAKVKVNGIEAGGVWTAPYEVDITKLLKSGKNELEIKVTNTWVNRLIGDSKLPAGERGTWLSVNPYKPESKLMPSGLLGPVKLRMVKY</sequence>
<dbReference type="Gene3D" id="2.60.120.260">
    <property type="entry name" value="Galactose-binding domain-like"/>
    <property type="match status" value="1"/>
</dbReference>
<keyword evidence="1" id="KW-0732">Signal</keyword>
<keyword evidence="3" id="KW-0472">Membrane</keyword>
<dbReference type="NCBIfam" id="NF045579">
    <property type="entry name" value="rhamnoside_JR"/>
    <property type="match status" value="1"/>
</dbReference>
<organism evidence="5 6">
    <name type="scientific">Pedobacter hartonius</name>
    <dbReference type="NCBI Taxonomy" id="425514"/>
    <lineage>
        <taxon>Bacteria</taxon>
        <taxon>Pseudomonadati</taxon>
        <taxon>Bacteroidota</taxon>
        <taxon>Sphingobacteriia</taxon>
        <taxon>Sphingobacteriales</taxon>
        <taxon>Sphingobacteriaceae</taxon>
        <taxon>Pedobacter</taxon>
    </lineage>
</organism>
<dbReference type="GO" id="GO:0004553">
    <property type="term" value="F:hydrolase activity, hydrolyzing O-glycosyl compounds"/>
    <property type="evidence" value="ECO:0007669"/>
    <property type="project" value="UniProtKB-ARBA"/>
</dbReference>
<evidence type="ECO:0000256" key="1">
    <source>
        <dbReference type="ARBA" id="ARBA00022729"/>
    </source>
</evidence>
<dbReference type="STRING" id="425514.SAMN05443550_104161"/>
<evidence type="ECO:0000256" key="3">
    <source>
        <dbReference type="SAM" id="Phobius"/>
    </source>
</evidence>
<dbReference type="AlphaFoldDB" id="A0A1H4CRW2"/>
<keyword evidence="2" id="KW-0378">Hydrolase</keyword>
<reference evidence="5 6" key="1">
    <citation type="submission" date="2016-10" db="EMBL/GenBank/DDBJ databases">
        <authorList>
            <person name="de Groot N.N."/>
        </authorList>
    </citation>
    <scope>NUCLEOTIDE SEQUENCE [LARGE SCALE GENOMIC DNA]</scope>
    <source>
        <strain evidence="5 6">DSM 19033</strain>
    </source>
</reference>
<keyword evidence="3" id="KW-1133">Transmembrane helix</keyword>
<dbReference type="PANTHER" id="PTHR43817:SF1">
    <property type="entry name" value="HYDROLASE, FAMILY 43, PUTATIVE (AFU_ORTHOLOGUE AFUA_3G01660)-RELATED"/>
    <property type="match status" value="1"/>
</dbReference>
<protein>
    <submittedName>
        <fullName evidence="5">Alpha-L-rhamnosidase</fullName>
    </submittedName>
</protein>
<dbReference type="Pfam" id="PF17132">
    <property type="entry name" value="Glyco_hydro_106"/>
    <property type="match status" value="1"/>
</dbReference>
<proteinExistence type="predicted"/>